<dbReference type="InterPro" id="IPR001173">
    <property type="entry name" value="Glyco_trans_2-like"/>
</dbReference>
<evidence type="ECO:0000256" key="4">
    <source>
        <dbReference type="ARBA" id="ARBA00022679"/>
    </source>
</evidence>
<keyword evidence="5" id="KW-0472">Membrane</keyword>
<evidence type="ECO:0000313" key="7">
    <source>
        <dbReference type="EMBL" id="AKZ63449.1"/>
    </source>
</evidence>
<dbReference type="EMBL" id="CP011409">
    <property type="protein sequence ID" value="AKZ63449.1"/>
    <property type="molecule type" value="Genomic_DNA"/>
</dbReference>
<dbReference type="GO" id="GO:0016740">
    <property type="term" value="F:transferase activity"/>
    <property type="evidence" value="ECO:0007669"/>
    <property type="project" value="UniProtKB-KW"/>
</dbReference>
<dbReference type="Pfam" id="PF00535">
    <property type="entry name" value="Glycos_transf_2"/>
    <property type="match status" value="1"/>
</dbReference>
<sequence length="226" mass="23344">MIGVVIPVHNEEDYLRACLASIQLAVAHPGLPAEEVRVLAVLDACSDGSGDIARGLDVESISIDARNVGLARAAGAAALLQAGARWLAFTDADSVVAPAWLATQLALAAQDAADAVCGTIAVDDWSVHGERAPFLLRHFQATYFDQDQHRHIHGANLGVSATAYRLAGGFAALTCGEDVALVQALLACGARISWSAAPRVTTSSRISSHARGGFGDTLSAVARAAP</sequence>
<dbReference type="SUPFAM" id="SSF53448">
    <property type="entry name" value="Nucleotide-diphospho-sugar transferases"/>
    <property type="match status" value="1"/>
</dbReference>
<dbReference type="RefSeq" id="WP_053198016.1">
    <property type="nucleotide sequence ID" value="NZ_CP011409.1"/>
</dbReference>
<evidence type="ECO:0000259" key="6">
    <source>
        <dbReference type="Pfam" id="PF00535"/>
    </source>
</evidence>
<organism evidence="7 8">
    <name type="scientific">Herbaspirillum hiltneri N3</name>
    <dbReference type="NCBI Taxonomy" id="1262470"/>
    <lineage>
        <taxon>Bacteria</taxon>
        <taxon>Pseudomonadati</taxon>
        <taxon>Pseudomonadota</taxon>
        <taxon>Betaproteobacteria</taxon>
        <taxon>Burkholderiales</taxon>
        <taxon>Oxalobacteraceae</taxon>
        <taxon>Herbaspirillum</taxon>
    </lineage>
</organism>
<dbReference type="Gene3D" id="3.90.550.10">
    <property type="entry name" value="Spore Coat Polysaccharide Biosynthesis Protein SpsA, Chain A"/>
    <property type="match status" value="1"/>
</dbReference>
<evidence type="ECO:0000313" key="8">
    <source>
        <dbReference type="Proteomes" id="UP000063429"/>
    </source>
</evidence>
<dbReference type="PANTHER" id="PTHR43646:SF2">
    <property type="entry name" value="GLYCOSYLTRANSFERASE 2-LIKE DOMAIN-CONTAINING PROTEIN"/>
    <property type="match status" value="1"/>
</dbReference>
<dbReference type="InterPro" id="IPR029044">
    <property type="entry name" value="Nucleotide-diphossugar_trans"/>
</dbReference>
<keyword evidence="2" id="KW-1003">Cell membrane</keyword>
<protein>
    <submittedName>
        <fullName evidence="7">Glycosyl transferase</fullName>
    </submittedName>
</protein>
<comment type="subcellular location">
    <subcellularLocation>
        <location evidence="1">Cell membrane</location>
    </subcellularLocation>
</comment>
<evidence type="ECO:0000256" key="1">
    <source>
        <dbReference type="ARBA" id="ARBA00004236"/>
    </source>
</evidence>
<keyword evidence="4 7" id="KW-0808">Transferase</keyword>
<dbReference type="Proteomes" id="UP000063429">
    <property type="component" value="Chromosome"/>
</dbReference>
<dbReference type="PANTHER" id="PTHR43646">
    <property type="entry name" value="GLYCOSYLTRANSFERASE"/>
    <property type="match status" value="1"/>
</dbReference>
<feature type="domain" description="Glycosyltransferase 2-like" evidence="6">
    <location>
        <begin position="4"/>
        <end position="156"/>
    </location>
</feature>
<gene>
    <name evidence="7" type="ORF">F506_12885</name>
</gene>
<reference evidence="8" key="1">
    <citation type="journal article" date="2015" name="Genome Announc.">
        <title>Complete Genome Sequence of Herbaspirillum hiltneri N3 (DSM 17495), Isolated from Surface-Sterilized Wheat Roots.</title>
        <authorList>
            <person name="Guizelini D."/>
            <person name="Saizaki P.M."/>
            <person name="Coimbra N.A."/>
            <person name="Weiss V.A."/>
            <person name="Faoro H."/>
            <person name="Sfeir M.Z."/>
            <person name="Baura V.A."/>
            <person name="Monteiro R.A."/>
            <person name="Chubatsu L.S."/>
            <person name="Souza E.M."/>
            <person name="Cruz L.M."/>
            <person name="Pedrosa F.O."/>
            <person name="Raittz R.T."/>
            <person name="Marchaukoski J.N."/>
            <person name="Steffens M.B."/>
        </authorList>
    </citation>
    <scope>NUCLEOTIDE SEQUENCE [LARGE SCALE GENOMIC DNA]</scope>
    <source>
        <strain evidence="8">N3</strain>
    </source>
</reference>
<evidence type="ECO:0000256" key="2">
    <source>
        <dbReference type="ARBA" id="ARBA00022475"/>
    </source>
</evidence>
<keyword evidence="3" id="KW-0328">Glycosyltransferase</keyword>
<evidence type="ECO:0000256" key="3">
    <source>
        <dbReference type="ARBA" id="ARBA00022676"/>
    </source>
</evidence>
<proteinExistence type="predicted"/>
<accession>A0ABM5V1M3</accession>
<name>A0ABM5V1M3_9BURK</name>
<evidence type="ECO:0000256" key="5">
    <source>
        <dbReference type="ARBA" id="ARBA00023136"/>
    </source>
</evidence>
<keyword evidence="8" id="KW-1185">Reference proteome</keyword>